<dbReference type="NCBIfam" id="TIGR02158">
    <property type="entry name" value="PA_CoA_Oxy3"/>
    <property type="match status" value="1"/>
</dbReference>
<dbReference type="InterPro" id="IPR011882">
    <property type="entry name" value="PaaC"/>
</dbReference>
<dbReference type="PIRSF" id="PIRSF037834">
    <property type="entry name" value="PA_CoA_Oase3"/>
    <property type="match status" value="1"/>
</dbReference>
<dbReference type="SUPFAM" id="SSF47240">
    <property type="entry name" value="Ferritin-like"/>
    <property type="match status" value="1"/>
</dbReference>
<evidence type="ECO:0000313" key="1">
    <source>
        <dbReference type="EMBL" id="GAA3813491.1"/>
    </source>
</evidence>
<dbReference type="InterPro" id="IPR052703">
    <property type="entry name" value="Aromatic_CoA_ox/epox"/>
</dbReference>
<reference evidence="2" key="1">
    <citation type="journal article" date="2019" name="Int. J. Syst. Evol. Microbiol.">
        <title>The Global Catalogue of Microorganisms (GCM) 10K type strain sequencing project: providing services to taxonomists for standard genome sequencing and annotation.</title>
        <authorList>
            <consortium name="The Broad Institute Genomics Platform"/>
            <consortium name="The Broad Institute Genome Sequencing Center for Infectious Disease"/>
            <person name="Wu L."/>
            <person name="Ma J."/>
        </authorList>
    </citation>
    <scope>NUCLEOTIDE SEQUENCE [LARGE SCALE GENOMIC DNA]</scope>
    <source>
        <strain evidence="2">JCM 17017</strain>
    </source>
</reference>
<dbReference type="Proteomes" id="UP001501624">
    <property type="component" value="Unassembled WGS sequence"/>
</dbReference>
<dbReference type="PANTHER" id="PTHR30458:SF0">
    <property type="entry name" value="1,2-PHENYLACETYL-COA EPOXIDASE, SUBUNIT C"/>
    <property type="match status" value="1"/>
</dbReference>
<dbReference type="Gene3D" id="1.20.1260.10">
    <property type="match status" value="1"/>
</dbReference>
<dbReference type="InterPro" id="IPR007814">
    <property type="entry name" value="PaaA_PaaC"/>
</dbReference>
<comment type="caution">
    <text evidence="1">The sequence shown here is derived from an EMBL/GenBank/DDBJ whole genome shotgun (WGS) entry which is preliminary data.</text>
</comment>
<name>A0ABP7IAB7_9PSEU</name>
<dbReference type="EMBL" id="BAABCM010000004">
    <property type="protein sequence ID" value="GAA3813491.1"/>
    <property type="molecule type" value="Genomic_DNA"/>
</dbReference>
<dbReference type="Pfam" id="PF05138">
    <property type="entry name" value="PaaA_PaaC"/>
    <property type="match status" value="1"/>
</dbReference>
<organism evidence="1 2">
    <name type="scientific">Amycolatopsis tucumanensis</name>
    <dbReference type="NCBI Taxonomy" id="401106"/>
    <lineage>
        <taxon>Bacteria</taxon>
        <taxon>Bacillati</taxon>
        <taxon>Actinomycetota</taxon>
        <taxon>Actinomycetes</taxon>
        <taxon>Pseudonocardiales</taxon>
        <taxon>Pseudonocardiaceae</taxon>
        <taxon>Amycolatopsis</taxon>
    </lineage>
</organism>
<dbReference type="InterPro" id="IPR012347">
    <property type="entry name" value="Ferritin-like"/>
</dbReference>
<accession>A0ABP7IAB7</accession>
<keyword evidence="2" id="KW-1185">Reference proteome</keyword>
<dbReference type="InterPro" id="IPR009078">
    <property type="entry name" value="Ferritin-like_SF"/>
</dbReference>
<dbReference type="PANTHER" id="PTHR30458">
    <property type="entry name" value="PHENYLACETIC ACID DEGRADATION PROTEIN PAA"/>
    <property type="match status" value="1"/>
</dbReference>
<protein>
    <submittedName>
        <fullName evidence="1">Phenylacetate-CoA oxygenase subunit PaaC</fullName>
    </submittedName>
</protein>
<proteinExistence type="predicted"/>
<evidence type="ECO:0000313" key="2">
    <source>
        <dbReference type="Proteomes" id="UP001501624"/>
    </source>
</evidence>
<sequence>MMSFDNAYEALIDAHDDSRWAFGTGFEDPLAGVDTSVPSGVDGADLARYCLMLGDDALVFSHRLQQWCTRAPELEDEVAIANIGLDLLGQARLLLARAGKADGSDRGEDDYAFFRDEHEFRNVRLAELERGDFGQLIAVLLVFSTWRLALFQRLRSSVDPVLAAIADKGVKELTYHRDYAAQWAVRLGDGTAFSHERMQAGLDGIWPFVDELFVPHETESRLAAAGVAVDPASVRAEFDDVLAQVFAAGSLARPESAGKAGVNGQTGRGGRHTEAMGYLLAELQSVARAHPEATW</sequence>
<gene>
    <name evidence="1" type="primary">paaC</name>
    <name evidence="1" type="ORF">GCM10022380_34280</name>
</gene>